<dbReference type="VEuPathDB" id="FungiDB:MFRU_006g00760"/>
<comment type="similarity">
    <text evidence="5">Belongs to the class I-like SAM-binding methyltransferase superfamily. C5-methyltransferase family.</text>
</comment>
<keyword evidence="3 5" id="KW-0808">Transferase</keyword>
<evidence type="ECO:0000256" key="5">
    <source>
        <dbReference type="PROSITE-ProRule" id="PRU01016"/>
    </source>
</evidence>
<dbReference type="InterPro" id="IPR029063">
    <property type="entry name" value="SAM-dependent_MTases_sf"/>
</dbReference>
<dbReference type="Proteomes" id="UP000322873">
    <property type="component" value="Unassembled WGS sequence"/>
</dbReference>
<reference evidence="7 8" key="1">
    <citation type="submission" date="2019-06" db="EMBL/GenBank/DDBJ databases">
        <title>Genome Sequence of the Brown Rot Fungal Pathogen Monilinia fructicola.</title>
        <authorList>
            <person name="De Miccolis Angelini R.M."/>
            <person name="Landi L."/>
            <person name="Abate D."/>
            <person name="Pollastro S."/>
            <person name="Romanazzi G."/>
            <person name="Faretra F."/>
        </authorList>
    </citation>
    <scope>NUCLEOTIDE SEQUENCE [LARGE SCALE GENOMIC DNA]</scope>
    <source>
        <strain evidence="7 8">Mfrc123</strain>
    </source>
</reference>
<organism evidence="7 8">
    <name type="scientific">Monilinia fructicola</name>
    <name type="common">Brown rot fungus</name>
    <name type="synonym">Ciboria fructicola</name>
    <dbReference type="NCBI Taxonomy" id="38448"/>
    <lineage>
        <taxon>Eukaryota</taxon>
        <taxon>Fungi</taxon>
        <taxon>Dikarya</taxon>
        <taxon>Ascomycota</taxon>
        <taxon>Pezizomycotina</taxon>
        <taxon>Leotiomycetes</taxon>
        <taxon>Helotiales</taxon>
        <taxon>Sclerotiniaceae</taxon>
        <taxon>Monilinia</taxon>
    </lineage>
</organism>
<dbReference type="InterPro" id="IPR001525">
    <property type="entry name" value="C5_MeTfrase"/>
</dbReference>
<dbReference type="InterPro" id="IPR043151">
    <property type="entry name" value="BAH_sf"/>
</dbReference>
<name>A0A5M9JAX2_MONFR</name>
<feature type="region of interest" description="Disordered" evidence="6">
    <location>
        <begin position="785"/>
        <end position="885"/>
    </location>
</feature>
<feature type="compositionally biased region" description="Acidic residues" evidence="6">
    <location>
        <begin position="787"/>
        <end position="816"/>
    </location>
</feature>
<feature type="compositionally biased region" description="Basic and acidic residues" evidence="6">
    <location>
        <begin position="817"/>
        <end position="827"/>
    </location>
</feature>
<evidence type="ECO:0000313" key="7">
    <source>
        <dbReference type="EMBL" id="KAA8565493.1"/>
    </source>
</evidence>
<keyword evidence="4 5" id="KW-0949">S-adenosyl-L-methionine</keyword>
<comment type="caution">
    <text evidence="5">Lacks conserved residue(s) required for the propagation of feature annotation.</text>
</comment>
<keyword evidence="2 5" id="KW-0489">Methyltransferase</keyword>
<keyword evidence="8" id="KW-1185">Reference proteome</keyword>
<protein>
    <recommendedName>
        <fullName evidence="1">DNA (cytosine-5-)-methyltransferase</fullName>
        <ecNumber evidence="1">2.1.1.37</ecNumber>
    </recommendedName>
</protein>
<dbReference type="GO" id="GO:0032259">
    <property type="term" value="P:methylation"/>
    <property type="evidence" value="ECO:0007669"/>
    <property type="project" value="UniProtKB-KW"/>
</dbReference>
<dbReference type="Pfam" id="PF00145">
    <property type="entry name" value="DNA_methylase"/>
    <property type="match status" value="1"/>
</dbReference>
<dbReference type="EC" id="2.1.1.37" evidence="1"/>
<dbReference type="GO" id="GO:0003886">
    <property type="term" value="F:DNA (cytosine-5-)-methyltransferase activity"/>
    <property type="evidence" value="ECO:0007669"/>
    <property type="project" value="UniProtKB-EC"/>
</dbReference>
<evidence type="ECO:0000256" key="3">
    <source>
        <dbReference type="ARBA" id="ARBA00022679"/>
    </source>
</evidence>
<evidence type="ECO:0000313" key="8">
    <source>
        <dbReference type="Proteomes" id="UP000322873"/>
    </source>
</evidence>
<evidence type="ECO:0000256" key="2">
    <source>
        <dbReference type="ARBA" id="ARBA00022603"/>
    </source>
</evidence>
<dbReference type="PROSITE" id="PS51679">
    <property type="entry name" value="SAM_MT_C5"/>
    <property type="match status" value="1"/>
</dbReference>
<evidence type="ECO:0000256" key="1">
    <source>
        <dbReference type="ARBA" id="ARBA00011975"/>
    </source>
</evidence>
<dbReference type="PANTHER" id="PTHR10629">
    <property type="entry name" value="CYTOSINE-SPECIFIC METHYLTRANSFERASE"/>
    <property type="match status" value="1"/>
</dbReference>
<feature type="compositionally biased region" description="Acidic residues" evidence="6">
    <location>
        <begin position="835"/>
        <end position="854"/>
    </location>
</feature>
<sequence>MASLSGIDFRKKFASLFEIDPSMSNFEAYSILRENSFDVPNTCLDVAKRAGKRTKKEEFWIPQKALSQLELSGRSRRGRSTPNWKLGSSDLDRLESSIDDESSDRETLVNKAKVPKVKLKSTLSIEDKGSDDEMRSIITVDDTPAGQKITGLKRSFSAREVLDDSDAVISRSYSDADPDIDYTIQIPCSTPEPPNRPRAAAKRKYSTESLKTCTTPWISRIAGQIFGKPLTPVRISDEQPSHTLALENYREAISLARSTGGKFLLQSREKLTEYRAGDYILVQIVTRREEFSSETETDENDINELDIMLRVDVYERYDDHFQLSRSDEIKSNVKFAVHDERRVFLRKSKNLSPASIDGHCFVMHIDHIEDLSAYKDLDDTFWVRDQISRDALKESITVEDLEPIPGKHLTYSKKSSESGAGGLNQGFHESGVVGTTYAIEFDSAACKTFKRNFPNAIIYNLDASKLLEWAMKSEAGLNPDVLHDVEGGVMTVMPRKGKVDLVIGGPPYLPSFEWTNSHRIIPETSEQKSSRLNREKNIAQHSTLNKEKLVGLEKQPYGSEPLCEYQRKMRKLVPNQFLYNHVNHRPSLENSERHCNVPLRAGATYEDIPKDILPDFLQRNLKKLRGDSSYKDQYRGRFGRQSVDQSFKVVTTVGETASSSSWTLHPYLHRSYSAREYARAQGFPDSFTWNKGMGLNKVHSQIGNAVPVPLAKALGNELWKVLQSKSRIPNSVDNNQKKHEQEIDEKDIDAMDDIEENIAKESMVISDEDMDDEEDIELEDQNIQNEYAEEEAMVISDEDTDDEDTDDEDTELEDDTDHSSDPGEERIAMTAINEGDQDIIMIDEEDVEPNDELEQNAMGTMMEREGARRKPGESRYDAIVLDDSD</sequence>
<dbReference type="SUPFAM" id="SSF53335">
    <property type="entry name" value="S-adenosyl-L-methionine-dependent methyltransferases"/>
    <property type="match status" value="1"/>
</dbReference>
<evidence type="ECO:0000256" key="6">
    <source>
        <dbReference type="SAM" id="MobiDB-lite"/>
    </source>
</evidence>
<dbReference type="AlphaFoldDB" id="A0A5M9JAX2"/>
<feature type="compositionally biased region" description="Basic and acidic residues" evidence="6">
    <location>
        <begin position="862"/>
        <end position="876"/>
    </location>
</feature>
<dbReference type="GO" id="GO:0044027">
    <property type="term" value="P:negative regulation of gene expression via chromosomal CpG island methylation"/>
    <property type="evidence" value="ECO:0007669"/>
    <property type="project" value="TreeGrafter"/>
</dbReference>
<accession>A0A5M9JAX2</accession>
<dbReference type="EMBL" id="VICG01000013">
    <property type="protein sequence ID" value="KAA8565493.1"/>
    <property type="molecule type" value="Genomic_DNA"/>
</dbReference>
<dbReference type="Gene3D" id="3.90.120.10">
    <property type="entry name" value="DNA Methylase, subunit A, domain 2"/>
    <property type="match status" value="1"/>
</dbReference>
<evidence type="ECO:0000256" key="4">
    <source>
        <dbReference type="ARBA" id="ARBA00022691"/>
    </source>
</evidence>
<proteinExistence type="inferred from homology"/>
<dbReference type="Gene3D" id="2.30.30.490">
    <property type="match status" value="1"/>
</dbReference>
<dbReference type="InterPro" id="IPR050390">
    <property type="entry name" value="C5-Methyltransferase"/>
</dbReference>
<dbReference type="Gene3D" id="3.40.50.150">
    <property type="entry name" value="Vaccinia Virus protein VP39"/>
    <property type="match status" value="1"/>
</dbReference>
<gene>
    <name evidence="7" type="ORF">EYC84_009352</name>
</gene>
<comment type="caution">
    <text evidence="7">The sequence shown here is derived from an EMBL/GenBank/DDBJ whole genome shotgun (WGS) entry which is preliminary data.</text>
</comment>
<dbReference type="GO" id="GO:0005634">
    <property type="term" value="C:nucleus"/>
    <property type="evidence" value="ECO:0007669"/>
    <property type="project" value="TreeGrafter"/>
</dbReference>
<dbReference type="PANTHER" id="PTHR10629:SF52">
    <property type="entry name" value="DNA (CYTOSINE-5)-METHYLTRANSFERASE 1"/>
    <property type="match status" value="1"/>
</dbReference>
<dbReference type="GO" id="GO:0003677">
    <property type="term" value="F:DNA binding"/>
    <property type="evidence" value="ECO:0007669"/>
    <property type="project" value="TreeGrafter"/>
</dbReference>
<dbReference type="VEuPathDB" id="FungiDB:MFRU_006g00770"/>